<comment type="caution">
    <text evidence="1">The sequence shown here is derived from an EMBL/GenBank/DDBJ whole genome shotgun (WGS) entry which is preliminary data.</text>
</comment>
<name>A0ABR1GXZ2_9HYPO</name>
<evidence type="ECO:0000313" key="2">
    <source>
        <dbReference type="Proteomes" id="UP001498476"/>
    </source>
</evidence>
<accession>A0ABR1GXZ2</accession>
<evidence type="ECO:0000313" key="1">
    <source>
        <dbReference type="EMBL" id="KAK7413675.1"/>
    </source>
</evidence>
<organism evidence="1 2">
    <name type="scientific">Neonectria punicea</name>
    <dbReference type="NCBI Taxonomy" id="979145"/>
    <lineage>
        <taxon>Eukaryota</taxon>
        <taxon>Fungi</taxon>
        <taxon>Dikarya</taxon>
        <taxon>Ascomycota</taxon>
        <taxon>Pezizomycotina</taxon>
        <taxon>Sordariomycetes</taxon>
        <taxon>Hypocreomycetidae</taxon>
        <taxon>Hypocreales</taxon>
        <taxon>Nectriaceae</taxon>
        <taxon>Neonectria</taxon>
    </lineage>
</organism>
<dbReference type="EMBL" id="JAZAVJ010000122">
    <property type="protein sequence ID" value="KAK7413675.1"/>
    <property type="molecule type" value="Genomic_DNA"/>
</dbReference>
<gene>
    <name evidence="1" type="ORF">QQX98_007457</name>
</gene>
<dbReference type="Proteomes" id="UP001498476">
    <property type="component" value="Unassembled WGS sequence"/>
</dbReference>
<reference evidence="1 2" key="1">
    <citation type="journal article" date="2025" name="Microbiol. Resour. Announc.">
        <title>Draft genome sequences for Neonectria magnoliae and Neonectria punicea, canker pathogens of Liriodendron tulipifera and Acer saccharum in West Virginia.</title>
        <authorList>
            <person name="Petronek H.M."/>
            <person name="Kasson M.T."/>
            <person name="Metheny A.M."/>
            <person name="Stauder C.M."/>
            <person name="Lovett B."/>
            <person name="Lynch S.C."/>
            <person name="Garnas J.R."/>
            <person name="Kasson L.R."/>
            <person name="Stajich J.E."/>
        </authorList>
    </citation>
    <scope>NUCLEOTIDE SEQUENCE [LARGE SCALE GENOMIC DNA]</scope>
    <source>
        <strain evidence="1 2">NRRL 64653</strain>
    </source>
</reference>
<protein>
    <submittedName>
        <fullName evidence="1">Uncharacterized protein</fullName>
    </submittedName>
</protein>
<keyword evidence="2" id="KW-1185">Reference proteome</keyword>
<sequence length="492" mass="55775">MANGHLEDMTLAEGSGPWELRVDPDVDEWIENWAKDFSQTFFPTPQLDQLGPSDAVGLDFSSYNHTLAGSRKRPYDIVDASAEPQSNSFGSETQDHELETLRELLPELFPQSPSLENRQAFHAIENPFFDNHTAITERHPALKVARRVNNGAVVNGYLKFVVRSNNYNETGDCTANQARYTGVSHRYTCVHGSARGNRVARSPPGFGSNAKIDADDQKILKFYTLAICGGRTLLPKTNAWLDLGRVIDGDECARHAALAFSAGYMLDYIPTEKLRVRTNFHYKRASELLKRALNDPSVYEVGKEEGVVTALHLLWSDDIVQWELRRPKSEKPRWRRGTQTGKAILDATDPGYRYWKPEHVQTTSVRRSNANMCAYAEICALPVTELHVAEMDKLYPWLLEGSEEDVREIHGGTGVCPKILHIYAQITQLSARITKSVPPIYETIKNFWNWIDAQPFSVPAENVETVPLSKRTPWWELMVWWLLENYGELSLV</sequence>
<proteinExistence type="predicted"/>